<dbReference type="PANTHER" id="PTHR31849">
    <property type="entry name" value="CYSTEINE-RICH PDF MOTIF DOMAIN-CONTAINING PROTEIN 1"/>
    <property type="match status" value="1"/>
</dbReference>
<evidence type="ECO:0000313" key="5">
    <source>
        <dbReference type="Proteomes" id="UP001190700"/>
    </source>
</evidence>
<dbReference type="PANTHER" id="PTHR31849:SF1">
    <property type="entry name" value="CYSTEINE-RICH DPF MOTIF DOMAIN-CONTAINING PROTEIN 1"/>
    <property type="match status" value="1"/>
</dbReference>
<comment type="similarity">
    <text evidence="1">Belongs to the CDPF1 family.</text>
</comment>
<dbReference type="Pfam" id="PF10170">
    <property type="entry name" value="C6_DPF"/>
    <property type="match status" value="1"/>
</dbReference>
<accession>A0AAE0F168</accession>
<protein>
    <recommendedName>
        <fullName evidence="2">Cysteine-rich DPF motif domain-containing protein 1</fullName>
    </recommendedName>
</protein>
<dbReference type="EMBL" id="LGRX02028478">
    <property type="protein sequence ID" value="KAK3248018.1"/>
    <property type="molecule type" value="Genomic_DNA"/>
</dbReference>
<dbReference type="Proteomes" id="UP001190700">
    <property type="component" value="Unassembled WGS sequence"/>
</dbReference>
<reference evidence="4 5" key="1">
    <citation type="journal article" date="2015" name="Genome Biol. Evol.">
        <title>Comparative Genomics of a Bacterivorous Green Alga Reveals Evolutionary Causalities and Consequences of Phago-Mixotrophic Mode of Nutrition.</title>
        <authorList>
            <person name="Burns J.A."/>
            <person name="Paasch A."/>
            <person name="Narechania A."/>
            <person name="Kim E."/>
        </authorList>
    </citation>
    <scope>NUCLEOTIDE SEQUENCE [LARGE SCALE GENOMIC DNA]</scope>
    <source>
        <strain evidence="4 5">PLY_AMNH</strain>
    </source>
</reference>
<name>A0AAE0F168_9CHLO</name>
<dbReference type="InterPro" id="IPR018785">
    <property type="entry name" value="CDPF1_dom"/>
</dbReference>
<organism evidence="4 5">
    <name type="scientific">Cymbomonas tetramitiformis</name>
    <dbReference type="NCBI Taxonomy" id="36881"/>
    <lineage>
        <taxon>Eukaryota</taxon>
        <taxon>Viridiplantae</taxon>
        <taxon>Chlorophyta</taxon>
        <taxon>Pyramimonadophyceae</taxon>
        <taxon>Pyramimonadales</taxon>
        <taxon>Pyramimonadaceae</taxon>
        <taxon>Cymbomonas</taxon>
    </lineage>
</organism>
<gene>
    <name evidence="4" type="ORF">CYMTET_42502</name>
</gene>
<evidence type="ECO:0000259" key="3">
    <source>
        <dbReference type="Pfam" id="PF10170"/>
    </source>
</evidence>
<evidence type="ECO:0000313" key="4">
    <source>
        <dbReference type="EMBL" id="KAK3248018.1"/>
    </source>
</evidence>
<dbReference type="AlphaFoldDB" id="A0AAE0F168"/>
<dbReference type="InterPro" id="IPR042426">
    <property type="entry name" value="CDPF1"/>
</dbReference>
<evidence type="ECO:0000256" key="1">
    <source>
        <dbReference type="ARBA" id="ARBA00007917"/>
    </source>
</evidence>
<feature type="domain" description="Cysteine-rich DPF motif" evidence="3">
    <location>
        <begin position="9"/>
        <end position="101"/>
    </location>
</feature>
<sequence length="111" mass="12576">MDQPEFKSFSCCICGIEINYDYHGRAPPYHPKIVFLEDGYFRRDPFSKAFRPLFLGSHCGICGREVCAATTCSFFFSKRCCRPCCQANITAFPPEVQRELKRTSGVDSEAA</sequence>
<proteinExistence type="inferred from homology"/>
<dbReference type="PRINTS" id="PR01995">
    <property type="entry name" value="UPF0595"/>
</dbReference>
<comment type="caution">
    <text evidence="4">The sequence shown here is derived from an EMBL/GenBank/DDBJ whole genome shotgun (WGS) entry which is preliminary data.</text>
</comment>
<evidence type="ECO:0000256" key="2">
    <source>
        <dbReference type="ARBA" id="ARBA00014801"/>
    </source>
</evidence>
<keyword evidence="5" id="KW-1185">Reference proteome</keyword>